<gene>
    <name evidence="10" type="ORF">E6C27_scaffold128G002080</name>
</gene>
<dbReference type="Pfam" id="PF13359">
    <property type="entry name" value="DDE_Tnp_4"/>
    <property type="match status" value="1"/>
</dbReference>
<evidence type="ECO:0000256" key="4">
    <source>
        <dbReference type="ARBA" id="ARBA00022722"/>
    </source>
</evidence>
<evidence type="ECO:0000259" key="8">
    <source>
        <dbReference type="Pfam" id="PF13359"/>
    </source>
</evidence>
<protein>
    <submittedName>
        <fullName evidence="10">Retrotransposon protein</fullName>
    </submittedName>
</protein>
<comment type="similarity">
    <text evidence="3">Belongs to the HARBI1 family.</text>
</comment>
<accession>A0A5A7TCQ1</accession>
<comment type="cofactor">
    <cofactor evidence="1">
        <name>a divalent metal cation</name>
        <dbReference type="ChEBI" id="CHEBI:60240"/>
    </cofactor>
</comment>
<sequence>MLELLKNDTKKITHIPYETRHRIRQLAYFRMIHGSDLVCLQSTRMDRRCFAILCHLLRTIAALTSTEVVDVEEMVAMFLHILAYDVKNRVIQREFIRSGETISRHFNMVLLAVIQLHQELLKKPQPVPNDCTDQRWRWFENCLGALDGTYIKVNVPAKGSAADSRILCDALSRPNGLKVPKGYYYLVDVGYPNAEGFLAPYRGQHYHLQEWRGPENAPSTSKEFFNMKHSSARNVIERAFGVLKGRWAILRKKSYYPVEVQCCTILACCLLHNLINREMTNFDIEDNIDEVDSTHATIAADDIHYIETSNEWSQWRDDLAEEMFTEWELRNQ</sequence>
<proteinExistence type="inferred from homology"/>
<dbReference type="OrthoDB" id="1851308at2759"/>
<keyword evidence="6" id="KW-0378">Hydrolase</keyword>
<dbReference type="GO" id="GO:0046872">
    <property type="term" value="F:metal ion binding"/>
    <property type="evidence" value="ECO:0007669"/>
    <property type="project" value="UniProtKB-KW"/>
</dbReference>
<dbReference type="Proteomes" id="UP000321393">
    <property type="component" value="Unassembled WGS sequence"/>
</dbReference>
<dbReference type="PANTHER" id="PTHR22930">
    <property type="match status" value="1"/>
</dbReference>
<feature type="domain" description="DUF8040" evidence="9">
    <location>
        <begin position="31"/>
        <end position="114"/>
    </location>
</feature>
<dbReference type="InterPro" id="IPR058353">
    <property type="entry name" value="DUF8040"/>
</dbReference>
<feature type="domain" description="DDE Tnp4" evidence="8">
    <location>
        <begin position="146"/>
        <end position="273"/>
    </location>
</feature>
<dbReference type="Pfam" id="PF26138">
    <property type="entry name" value="DUF8040"/>
    <property type="match status" value="1"/>
</dbReference>
<dbReference type="GO" id="GO:0004518">
    <property type="term" value="F:nuclease activity"/>
    <property type="evidence" value="ECO:0007669"/>
    <property type="project" value="UniProtKB-KW"/>
</dbReference>
<dbReference type="InterPro" id="IPR045249">
    <property type="entry name" value="HARBI1-like"/>
</dbReference>
<evidence type="ECO:0000259" key="9">
    <source>
        <dbReference type="Pfam" id="PF26138"/>
    </source>
</evidence>
<evidence type="ECO:0000256" key="5">
    <source>
        <dbReference type="ARBA" id="ARBA00022723"/>
    </source>
</evidence>
<organism evidence="10 11">
    <name type="scientific">Cucumis melo var. makuwa</name>
    <name type="common">Oriental melon</name>
    <dbReference type="NCBI Taxonomy" id="1194695"/>
    <lineage>
        <taxon>Eukaryota</taxon>
        <taxon>Viridiplantae</taxon>
        <taxon>Streptophyta</taxon>
        <taxon>Embryophyta</taxon>
        <taxon>Tracheophyta</taxon>
        <taxon>Spermatophyta</taxon>
        <taxon>Magnoliopsida</taxon>
        <taxon>eudicotyledons</taxon>
        <taxon>Gunneridae</taxon>
        <taxon>Pentapetalae</taxon>
        <taxon>rosids</taxon>
        <taxon>fabids</taxon>
        <taxon>Cucurbitales</taxon>
        <taxon>Cucurbitaceae</taxon>
        <taxon>Benincaseae</taxon>
        <taxon>Cucumis</taxon>
    </lineage>
</organism>
<keyword evidence="7" id="KW-0539">Nucleus</keyword>
<reference evidence="10 11" key="1">
    <citation type="submission" date="2019-08" db="EMBL/GenBank/DDBJ databases">
        <title>Draft genome sequences of two oriental melons (Cucumis melo L. var makuwa).</title>
        <authorList>
            <person name="Kwon S.-Y."/>
        </authorList>
    </citation>
    <scope>NUCLEOTIDE SEQUENCE [LARGE SCALE GENOMIC DNA]</scope>
    <source>
        <strain evidence="11">cv. SW 3</strain>
        <tissue evidence="10">Leaf</tissue>
    </source>
</reference>
<evidence type="ECO:0000256" key="7">
    <source>
        <dbReference type="ARBA" id="ARBA00023242"/>
    </source>
</evidence>
<dbReference type="InterPro" id="IPR027806">
    <property type="entry name" value="HARBI1_dom"/>
</dbReference>
<keyword evidence="5" id="KW-0479">Metal-binding</keyword>
<evidence type="ECO:0000256" key="2">
    <source>
        <dbReference type="ARBA" id="ARBA00004123"/>
    </source>
</evidence>
<comment type="caution">
    <text evidence="10">The sequence shown here is derived from an EMBL/GenBank/DDBJ whole genome shotgun (WGS) entry which is preliminary data.</text>
</comment>
<dbReference type="AlphaFoldDB" id="A0A5A7TCQ1"/>
<dbReference type="EMBL" id="SSTE01016683">
    <property type="protein sequence ID" value="KAA0041234.1"/>
    <property type="molecule type" value="Genomic_DNA"/>
</dbReference>
<keyword evidence="4" id="KW-0540">Nuclease</keyword>
<comment type="subcellular location">
    <subcellularLocation>
        <location evidence="2">Nucleus</location>
    </subcellularLocation>
</comment>
<evidence type="ECO:0000313" key="10">
    <source>
        <dbReference type="EMBL" id="KAA0041234.1"/>
    </source>
</evidence>
<evidence type="ECO:0000256" key="1">
    <source>
        <dbReference type="ARBA" id="ARBA00001968"/>
    </source>
</evidence>
<dbReference type="GO" id="GO:0005634">
    <property type="term" value="C:nucleus"/>
    <property type="evidence" value="ECO:0007669"/>
    <property type="project" value="UniProtKB-SubCell"/>
</dbReference>
<dbReference type="PANTHER" id="PTHR22930:SF293">
    <property type="entry name" value="PROTEIN ALP1-LIKE"/>
    <property type="match status" value="1"/>
</dbReference>
<dbReference type="GO" id="GO:0016787">
    <property type="term" value="F:hydrolase activity"/>
    <property type="evidence" value="ECO:0007669"/>
    <property type="project" value="UniProtKB-KW"/>
</dbReference>
<evidence type="ECO:0000256" key="3">
    <source>
        <dbReference type="ARBA" id="ARBA00006958"/>
    </source>
</evidence>
<name>A0A5A7TCQ1_CUCMM</name>
<evidence type="ECO:0000313" key="11">
    <source>
        <dbReference type="Proteomes" id="UP000321393"/>
    </source>
</evidence>
<evidence type="ECO:0000256" key="6">
    <source>
        <dbReference type="ARBA" id="ARBA00022801"/>
    </source>
</evidence>